<dbReference type="InterPro" id="IPR041677">
    <property type="entry name" value="DNA2/NAM7_AAA_11"/>
</dbReference>
<sequence length="318" mass="35562">MLNVIHLVQYQHYYGALLKKLAPESYRQSYNNANSIDSIGTGSIDDVLQSMDRTLFRMLPKLCPKPRMLVCAPSNAATDELIQRVLDRGFIDGEMKVCHPDVARVGVDSQNHAAQAVSVKRRTEILNEGAEDPDGPPLIKAWYLGEYHSFTPTQILVMILSNIKQIAKNNLIMEIVDCCIGIPVYFTDLERRAVLDVAAIVNLNPIFLLHETTTTALAYGIYKMDFSEIDPLNAIFVDIGHASLHHFNNPRFEMIRHDVVEPLLLEVDLIYHLACPASPVPYKFNPSKTIKTNVVGTLNILGLAKRVGAKFFLTSTSE</sequence>
<protein>
    <submittedName>
        <fullName evidence="5">Uncharacterized protein</fullName>
    </submittedName>
</protein>
<keyword evidence="1" id="KW-0547">Nucleotide-binding</keyword>
<evidence type="ECO:0000259" key="4">
    <source>
        <dbReference type="Pfam" id="PF16363"/>
    </source>
</evidence>
<dbReference type="GO" id="GO:0005634">
    <property type="term" value="C:nucleus"/>
    <property type="evidence" value="ECO:0007669"/>
    <property type="project" value="TreeGrafter"/>
</dbReference>
<proteinExistence type="predicted"/>
<dbReference type="PANTHER" id="PTHR45639">
    <property type="entry name" value="HSC70CB, ISOFORM G-RELATED"/>
    <property type="match status" value="1"/>
</dbReference>
<dbReference type="Pfam" id="PF16363">
    <property type="entry name" value="GDP_Man_Dehyd"/>
    <property type="match status" value="1"/>
</dbReference>
<dbReference type="Pfam" id="PF13086">
    <property type="entry name" value="AAA_11"/>
    <property type="match status" value="1"/>
</dbReference>
<dbReference type="GO" id="GO:0005524">
    <property type="term" value="F:ATP binding"/>
    <property type="evidence" value="ECO:0007669"/>
    <property type="project" value="UniProtKB-KW"/>
</dbReference>
<evidence type="ECO:0000313" key="6">
    <source>
        <dbReference type="Proteomes" id="UP000824469"/>
    </source>
</evidence>
<dbReference type="Pfam" id="PF00012">
    <property type="entry name" value="HSP70"/>
    <property type="match status" value="1"/>
</dbReference>
<evidence type="ECO:0000259" key="3">
    <source>
        <dbReference type="Pfam" id="PF13086"/>
    </source>
</evidence>
<evidence type="ECO:0000256" key="2">
    <source>
        <dbReference type="ARBA" id="ARBA00022840"/>
    </source>
</evidence>
<dbReference type="PANTHER" id="PTHR45639:SF4">
    <property type="entry name" value="HSC70CB, ISOFORM G"/>
    <property type="match status" value="1"/>
</dbReference>
<keyword evidence="2" id="KW-0067">ATP-binding</keyword>
<dbReference type="InterPro" id="IPR016040">
    <property type="entry name" value="NAD(P)-bd_dom"/>
</dbReference>
<dbReference type="InterPro" id="IPR043129">
    <property type="entry name" value="ATPase_NBD"/>
</dbReference>
<gene>
    <name evidence="5" type="ORF">KI387_013786</name>
</gene>
<evidence type="ECO:0000256" key="1">
    <source>
        <dbReference type="ARBA" id="ARBA00022741"/>
    </source>
</evidence>
<keyword evidence="6" id="KW-1185">Reference proteome</keyword>
<dbReference type="InterPro" id="IPR036291">
    <property type="entry name" value="NAD(P)-bd_dom_sf"/>
</dbReference>
<feature type="domain" description="NAD(P)-binding" evidence="4">
    <location>
        <begin position="265"/>
        <end position="318"/>
    </location>
</feature>
<comment type="caution">
    <text evidence="5">The sequence shown here is derived from an EMBL/GenBank/DDBJ whole genome shotgun (WGS) entry which is preliminary data.</text>
</comment>
<reference evidence="5 6" key="1">
    <citation type="journal article" date="2021" name="Nat. Plants">
        <title>The Taxus genome provides insights into paclitaxel biosynthesis.</title>
        <authorList>
            <person name="Xiong X."/>
            <person name="Gou J."/>
            <person name="Liao Q."/>
            <person name="Li Y."/>
            <person name="Zhou Q."/>
            <person name="Bi G."/>
            <person name="Li C."/>
            <person name="Du R."/>
            <person name="Wang X."/>
            <person name="Sun T."/>
            <person name="Guo L."/>
            <person name="Liang H."/>
            <person name="Lu P."/>
            <person name="Wu Y."/>
            <person name="Zhang Z."/>
            <person name="Ro D.K."/>
            <person name="Shang Y."/>
            <person name="Huang S."/>
            <person name="Yan J."/>
        </authorList>
    </citation>
    <scope>NUCLEOTIDE SEQUENCE [LARGE SCALE GENOMIC DNA]</scope>
    <source>
        <strain evidence="5">Ta-2019</strain>
    </source>
</reference>
<dbReference type="SUPFAM" id="SSF53067">
    <property type="entry name" value="Actin-like ATPase domain"/>
    <property type="match status" value="1"/>
</dbReference>
<feature type="domain" description="DNA2/NAM7 helicase helicase" evidence="3">
    <location>
        <begin position="59"/>
        <end position="125"/>
    </location>
</feature>
<dbReference type="SUPFAM" id="SSF51735">
    <property type="entry name" value="NAD(P)-binding Rossmann-fold domains"/>
    <property type="match status" value="1"/>
</dbReference>
<accession>A0AA38CPG1</accession>
<dbReference type="Gene3D" id="3.40.50.720">
    <property type="entry name" value="NAD(P)-binding Rossmann-like Domain"/>
    <property type="match status" value="1"/>
</dbReference>
<dbReference type="GO" id="GO:0004386">
    <property type="term" value="F:helicase activity"/>
    <property type="evidence" value="ECO:0007669"/>
    <property type="project" value="InterPro"/>
</dbReference>
<dbReference type="EMBL" id="JAHRHJ020000009">
    <property type="protein sequence ID" value="KAH9302203.1"/>
    <property type="molecule type" value="Genomic_DNA"/>
</dbReference>
<dbReference type="FunFam" id="3.30.420.40:FF:000171">
    <property type="entry name" value="Heat shock 70 kDa protein 4"/>
    <property type="match status" value="1"/>
</dbReference>
<dbReference type="InterPro" id="IPR013126">
    <property type="entry name" value="Hsp_70_fam"/>
</dbReference>
<dbReference type="AlphaFoldDB" id="A0AA38CPG1"/>
<dbReference type="GO" id="GO:0005829">
    <property type="term" value="C:cytosol"/>
    <property type="evidence" value="ECO:0007669"/>
    <property type="project" value="TreeGrafter"/>
</dbReference>
<evidence type="ECO:0000313" key="5">
    <source>
        <dbReference type="EMBL" id="KAH9302203.1"/>
    </source>
</evidence>
<dbReference type="GO" id="GO:0140662">
    <property type="term" value="F:ATP-dependent protein folding chaperone"/>
    <property type="evidence" value="ECO:0007669"/>
    <property type="project" value="InterPro"/>
</dbReference>
<dbReference type="Proteomes" id="UP000824469">
    <property type="component" value="Unassembled WGS sequence"/>
</dbReference>
<feature type="non-terminal residue" evidence="5">
    <location>
        <position position="318"/>
    </location>
</feature>
<dbReference type="Gene3D" id="3.30.420.40">
    <property type="match status" value="1"/>
</dbReference>
<organism evidence="5 6">
    <name type="scientific">Taxus chinensis</name>
    <name type="common">Chinese yew</name>
    <name type="synonym">Taxus wallichiana var. chinensis</name>
    <dbReference type="NCBI Taxonomy" id="29808"/>
    <lineage>
        <taxon>Eukaryota</taxon>
        <taxon>Viridiplantae</taxon>
        <taxon>Streptophyta</taxon>
        <taxon>Embryophyta</taxon>
        <taxon>Tracheophyta</taxon>
        <taxon>Spermatophyta</taxon>
        <taxon>Pinopsida</taxon>
        <taxon>Pinidae</taxon>
        <taxon>Conifers II</taxon>
        <taxon>Cupressales</taxon>
        <taxon>Taxaceae</taxon>
        <taxon>Taxus</taxon>
    </lineage>
</organism>
<name>A0AA38CPG1_TAXCH</name>